<dbReference type="InterPro" id="IPR032728">
    <property type="entry name" value="BBS1_N"/>
</dbReference>
<dbReference type="Proteomes" id="UP001054945">
    <property type="component" value="Unassembled WGS sequence"/>
</dbReference>
<sequence length="289" mass="32560">MEENLTHSSENESSKWLHAHYDPLATLYTFSSCMCLADLHGDGDYKLIVADLGTGTHNMKLKVYKGNYGIQKKHPFVLEHTIIDLPTGVVSFHMDTCDPRSPAIAVASGAHIYIYKNMRPFYKFTLPAPAVCPSEMEAWAQAKNEEIDINTLREFLENIRAEVGESSLTARSQRFLMLEQDELDEFFQLHKQFPLKKQTVVTSLSAMKKSMAEEDAVSCLVLGTENQNVYVLEPDAFTILSAMTVPSVPVFMDVSGLFDVEFRIVVACRDGCLYTLKRGYKSARFFVSN</sequence>
<dbReference type="GO" id="GO:0005113">
    <property type="term" value="F:patched binding"/>
    <property type="evidence" value="ECO:0007669"/>
    <property type="project" value="TreeGrafter"/>
</dbReference>
<dbReference type="PANTHER" id="PTHR20870:SF0">
    <property type="entry name" value="BARDET-BIEDL SYNDROME 1 PROTEIN"/>
    <property type="match status" value="1"/>
</dbReference>
<keyword evidence="3" id="KW-1185">Reference proteome</keyword>
<dbReference type="GO" id="GO:0005813">
    <property type="term" value="C:centrosome"/>
    <property type="evidence" value="ECO:0007669"/>
    <property type="project" value="TreeGrafter"/>
</dbReference>
<accession>A0AAV4SDE7</accession>
<evidence type="ECO:0000313" key="3">
    <source>
        <dbReference type="Proteomes" id="UP001054945"/>
    </source>
</evidence>
<dbReference type="AlphaFoldDB" id="A0AAV4SDE7"/>
<name>A0AAV4SDE7_CAEEX</name>
<feature type="domain" description="Bardet-Biedl syndrome 1 N-terminal" evidence="1">
    <location>
        <begin position="16"/>
        <end position="277"/>
    </location>
</feature>
<evidence type="ECO:0000313" key="2">
    <source>
        <dbReference type="EMBL" id="GIY30417.1"/>
    </source>
</evidence>
<evidence type="ECO:0000259" key="1">
    <source>
        <dbReference type="Pfam" id="PF14779"/>
    </source>
</evidence>
<dbReference type="GO" id="GO:1905515">
    <property type="term" value="P:non-motile cilium assembly"/>
    <property type="evidence" value="ECO:0007669"/>
    <property type="project" value="InterPro"/>
</dbReference>
<dbReference type="GO" id="GO:0034464">
    <property type="term" value="C:BBSome"/>
    <property type="evidence" value="ECO:0007669"/>
    <property type="project" value="InterPro"/>
</dbReference>
<comment type="caution">
    <text evidence="2">The sequence shown here is derived from an EMBL/GenBank/DDBJ whole genome shotgun (WGS) entry which is preliminary data.</text>
</comment>
<proteinExistence type="predicted"/>
<protein>
    <submittedName>
        <fullName evidence="2">Bardet-Biedl syndrome 1 protein</fullName>
    </submittedName>
</protein>
<dbReference type="GO" id="GO:0005119">
    <property type="term" value="F:smoothened binding"/>
    <property type="evidence" value="ECO:0007669"/>
    <property type="project" value="TreeGrafter"/>
</dbReference>
<organism evidence="2 3">
    <name type="scientific">Caerostris extrusa</name>
    <name type="common">Bark spider</name>
    <name type="synonym">Caerostris bankana</name>
    <dbReference type="NCBI Taxonomy" id="172846"/>
    <lineage>
        <taxon>Eukaryota</taxon>
        <taxon>Metazoa</taxon>
        <taxon>Ecdysozoa</taxon>
        <taxon>Arthropoda</taxon>
        <taxon>Chelicerata</taxon>
        <taxon>Arachnida</taxon>
        <taxon>Araneae</taxon>
        <taxon>Araneomorphae</taxon>
        <taxon>Entelegynae</taxon>
        <taxon>Araneoidea</taxon>
        <taxon>Araneidae</taxon>
        <taxon>Caerostris</taxon>
    </lineage>
</organism>
<dbReference type="InterPro" id="IPR028784">
    <property type="entry name" value="BBS1"/>
</dbReference>
<dbReference type="Pfam" id="PF14779">
    <property type="entry name" value="BBS1"/>
    <property type="match status" value="1"/>
</dbReference>
<dbReference type="GO" id="GO:0005930">
    <property type="term" value="C:axoneme"/>
    <property type="evidence" value="ECO:0007669"/>
    <property type="project" value="TreeGrafter"/>
</dbReference>
<dbReference type="GO" id="GO:0061512">
    <property type="term" value="P:protein localization to cilium"/>
    <property type="evidence" value="ECO:0007669"/>
    <property type="project" value="TreeGrafter"/>
</dbReference>
<dbReference type="PANTHER" id="PTHR20870">
    <property type="entry name" value="BARDET-BIEDL SYNDROME 1 PROTEIN"/>
    <property type="match status" value="1"/>
</dbReference>
<dbReference type="EMBL" id="BPLR01009219">
    <property type="protein sequence ID" value="GIY30417.1"/>
    <property type="molecule type" value="Genomic_DNA"/>
</dbReference>
<reference evidence="2 3" key="1">
    <citation type="submission" date="2021-06" db="EMBL/GenBank/DDBJ databases">
        <title>Caerostris extrusa draft genome.</title>
        <authorList>
            <person name="Kono N."/>
            <person name="Arakawa K."/>
        </authorList>
    </citation>
    <scope>NUCLEOTIDE SEQUENCE [LARGE SCALE GENOMIC DNA]</scope>
</reference>
<gene>
    <name evidence="2" type="primary">BBS1</name>
    <name evidence="2" type="ORF">CEXT_502461</name>
</gene>